<keyword evidence="3" id="KW-1185">Reference proteome</keyword>
<dbReference type="EMBL" id="RDQH01000328">
    <property type="protein sequence ID" value="RXI07149.1"/>
    <property type="molecule type" value="Genomic_DNA"/>
</dbReference>
<accession>A0A498KG44</accession>
<protein>
    <submittedName>
        <fullName evidence="2">Uncharacterized protein</fullName>
    </submittedName>
</protein>
<evidence type="ECO:0000313" key="3">
    <source>
        <dbReference type="Proteomes" id="UP000290289"/>
    </source>
</evidence>
<comment type="caution">
    <text evidence="2">The sequence shown here is derived from an EMBL/GenBank/DDBJ whole genome shotgun (WGS) entry which is preliminary data.</text>
</comment>
<name>A0A498KG44_MALDO</name>
<proteinExistence type="predicted"/>
<gene>
    <name evidence="2" type="ORF">DVH24_026285</name>
</gene>
<organism evidence="2 3">
    <name type="scientific">Malus domestica</name>
    <name type="common">Apple</name>
    <name type="synonym">Pyrus malus</name>
    <dbReference type="NCBI Taxonomy" id="3750"/>
    <lineage>
        <taxon>Eukaryota</taxon>
        <taxon>Viridiplantae</taxon>
        <taxon>Streptophyta</taxon>
        <taxon>Embryophyta</taxon>
        <taxon>Tracheophyta</taxon>
        <taxon>Spermatophyta</taxon>
        <taxon>Magnoliopsida</taxon>
        <taxon>eudicotyledons</taxon>
        <taxon>Gunneridae</taxon>
        <taxon>Pentapetalae</taxon>
        <taxon>rosids</taxon>
        <taxon>fabids</taxon>
        <taxon>Rosales</taxon>
        <taxon>Rosaceae</taxon>
        <taxon>Amygdaloideae</taxon>
        <taxon>Maleae</taxon>
        <taxon>Malus</taxon>
    </lineage>
</organism>
<dbReference type="AlphaFoldDB" id="A0A498KG44"/>
<sequence>MPLPSFSFPVGFFPALSPKNYPATLARLPSRPSNPQQRFGGRREKLSTDLITFALATSRPIFLSLPPAMMVYEYLRKIRARILVPANPPFPLHLQPCASRFAARSKLWHASGGDVDFSSASVIPSLVLCGVAAIKFMADLETDELFARRMNPIENSEAGAGEEDGTDEDGSKN</sequence>
<reference evidence="2 3" key="1">
    <citation type="submission" date="2018-10" db="EMBL/GenBank/DDBJ databases">
        <title>A high-quality apple genome assembly.</title>
        <authorList>
            <person name="Hu J."/>
        </authorList>
    </citation>
    <scope>NUCLEOTIDE SEQUENCE [LARGE SCALE GENOMIC DNA]</scope>
    <source>
        <strain evidence="3">cv. HFTH1</strain>
        <tissue evidence="2">Young leaf</tissue>
    </source>
</reference>
<evidence type="ECO:0000313" key="2">
    <source>
        <dbReference type="EMBL" id="RXI07149.1"/>
    </source>
</evidence>
<feature type="compositionally biased region" description="Acidic residues" evidence="1">
    <location>
        <begin position="160"/>
        <end position="173"/>
    </location>
</feature>
<dbReference type="Proteomes" id="UP000290289">
    <property type="component" value="Chromosome 2"/>
</dbReference>
<feature type="region of interest" description="Disordered" evidence="1">
    <location>
        <begin position="153"/>
        <end position="173"/>
    </location>
</feature>
<evidence type="ECO:0000256" key="1">
    <source>
        <dbReference type="SAM" id="MobiDB-lite"/>
    </source>
</evidence>